<dbReference type="InterPro" id="IPR027396">
    <property type="entry name" value="DsrEFH-like"/>
</dbReference>
<organism evidence="1 2">
    <name type="scientific">Youngiibacter fragilis 232.1</name>
    <dbReference type="NCBI Taxonomy" id="994573"/>
    <lineage>
        <taxon>Bacteria</taxon>
        <taxon>Bacillati</taxon>
        <taxon>Bacillota</taxon>
        <taxon>Clostridia</taxon>
        <taxon>Eubacteriales</taxon>
        <taxon>Clostridiaceae</taxon>
        <taxon>Youngiibacter</taxon>
    </lineage>
</organism>
<dbReference type="eggNOG" id="COG1416">
    <property type="taxonomic scope" value="Bacteria"/>
</dbReference>
<dbReference type="SUPFAM" id="SSF75169">
    <property type="entry name" value="DsrEFH-like"/>
    <property type="match status" value="1"/>
</dbReference>
<gene>
    <name evidence="1" type="ORF">T472_0216610</name>
</gene>
<dbReference type="RefSeq" id="WP_023386327.1">
    <property type="nucleotide sequence ID" value="NZ_AXUN02000209.1"/>
</dbReference>
<reference evidence="1 2" key="1">
    <citation type="journal article" date="2014" name="Genome Announc.">
        <title>Genome Sequence of Youngiibacter fragilis, the Type Strain of the Genus Youngiibacter.</title>
        <authorList>
            <person name="Wawrik C.B."/>
            <person name="Callaghan A.V."/>
            <person name="Stamps B.W."/>
            <person name="Wawrik B."/>
        </authorList>
    </citation>
    <scope>NUCLEOTIDE SEQUENCE [LARGE SCALE GENOMIC DNA]</scope>
    <source>
        <strain evidence="1 2">232.1</strain>
    </source>
</reference>
<proteinExistence type="predicted"/>
<dbReference type="EMBL" id="AXUN02000209">
    <property type="protein sequence ID" value="ETA79483.1"/>
    <property type="molecule type" value="Genomic_DNA"/>
</dbReference>
<dbReference type="Gene3D" id="3.40.1260.10">
    <property type="entry name" value="DsrEFH-like"/>
    <property type="match status" value="1"/>
</dbReference>
<dbReference type="PANTHER" id="PTHR37691:SF1">
    <property type="entry name" value="BLR3518 PROTEIN"/>
    <property type="match status" value="1"/>
</dbReference>
<dbReference type="AlphaFoldDB" id="V7I0T2"/>
<dbReference type="InterPro" id="IPR003787">
    <property type="entry name" value="Sulphur_relay_DsrE/F-like"/>
</dbReference>
<comment type="caution">
    <text evidence="1">The sequence shown here is derived from an EMBL/GenBank/DDBJ whole genome shotgun (WGS) entry which is preliminary data.</text>
</comment>
<dbReference type="Proteomes" id="UP000017747">
    <property type="component" value="Unassembled WGS sequence"/>
</dbReference>
<accession>V7I0T2</accession>
<dbReference type="PANTHER" id="PTHR37691">
    <property type="entry name" value="BLR3518 PROTEIN"/>
    <property type="match status" value="1"/>
</dbReference>
<keyword evidence="2" id="KW-1185">Reference proteome</keyword>
<dbReference type="OrthoDB" id="6412948at2"/>
<evidence type="ECO:0000313" key="1">
    <source>
        <dbReference type="EMBL" id="ETA79483.1"/>
    </source>
</evidence>
<protein>
    <submittedName>
        <fullName evidence="1">Uncharacterized protein</fullName>
    </submittedName>
</protein>
<dbReference type="Pfam" id="PF02635">
    <property type="entry name" value="DsrE"/>
    <property type="match status" value="1"/>
</dbReference>
<evidence type="ECO:0000313" key="2">
    <source>
        <dbReference type="Proteomes" id="UP000017747"/>
    </source>
</evidence>
<name>V7I0T2_9CLOT</name>
<sequence length="116" mass="12731">MNVLFHIDRSVNWNMTVANVMNMLDYGKSENIPFTIEIVANGEAVLELSNRASSEDTLDEKLKVIADQGVIIAACNNALKAHKVNATDLHTFITIVPAGVVEIAIKQNDGYSYIKP</sequence>
<dbReference type="STRING" id="994573.T472_0216610"/>